<proteinExistence type="predicted"/>
<protein>
    <submittedName>
        <fullName evidence="2">Unannotated protein</fullName>
    </submittedName>
</protein>
<accession>A0A6J7CR78</accession>
<keyword evidence="1" id="KW-1133">Transmembrane helix</keyword>
<evidence type="ECO:0000313" key="2">
    <source>
        <dbReference type="EMBL" id="CAB4860296.1"/>
    </source>
</evidence>
<gene>
    <name evidence="2" type="ORF">UFOPK3401_00209</name>
</gene>
<evidence type="ECO:0000256" key="1">
    <source>
        <dbReference type="SAM" id="Phobius"/>
    </source>
</evidence>
<name>A0A6J7CR78_9ZZZZ</name>
<reference evidence="2" key="1">
    <citation type="submission" date="2020-05" db="EMBL/GenBank/DDBJ databases">
        <authorList>
            <person name="Chiriac C."/>
            <person name="Salcher M."/>
            <person name="Ghai R."/>
            <person name="Kavagutti S V."/>
        </authorList>
    </citation>
    <scope>NUCLEOTIDE SEQUENCE</scope>
</reference>
<dbReference type="EMBL" id="CAFBLM010000004">
    <property type="protein sequence ID" value="CAB4860296.1"/>
    <property type="molecule type" value="Genomic_DNA"/>
</dbReference>
<keyword evidence="1" id="KW-0812">Transmembrane</keyword>
<feature type="transmembrane region" description="Helical" evidence="1">
    <location>
        <begin position="17"/>
        <end position="35"/>
    </location>
</feature>
<keyword evidence="1" id="KW-0472">Membrane</keyword>
<feature type="transmembrane region" description="Helical" evidence="1">
    <location>
        <begin position="47"/>
        <end position="65"/>
    </location>
</feature>
<dbReference type="AlphaFoldDB" id="A0A6J7CR78"/>
<organism evidence="2">
    <name type="scientific">freshwater metagenome</name>
    <dbReference type="NCBI Taxonomy" id="449393"/>
    <lineage>
        <taxon>unclassified sequences</taxon>
        <taxon>metagenomes</taxon>
        <taxon>ecological metagenomes</taxon>
    </lineage>
</organism>
<sequence>MPQEGPVSKRGDSDSEAAWGVVGYLVSGLLAWGGIGAIADHFLKTSIFFPIGLALGSVLGLYLVWVRYGKA</sequence>